<keyword evidence="3" id="KW-1185">Reference proteome</keyword>
<organism evidence="2 3">
    <name type="scientific">Sphingobacterium deserti</name>
    <dbReference type="NCBI Taxonomy" id="1229276"/>
    <lineage>
        <taxon>Bacteria</taxon>
        <taxon>Pseudomonadati</taxon>
        <taxon>Bacteroidota</taxon>
        <taxon>Sphingobacteriia</taxon>
        <taxon>Sphingobacteriales</taxon>
        <taxon>Sphingobacteriaceae</taxon>
        <taxon>Sphingobacterium</taxon>
    </lineage>
</organism>
<dbReference type="EMBL" id="JJMU01000003">
    <property type="protein sequence ID" value="KGE15939.1"/>
    <property type="molecule type" value="Genomic_DNA"/>
</dbReference>
<dbReference type="Pfam" id="PF13568">
    <property type="entry name" value="OMP_b-brl_2"/>
    <property type="match status" value="1"/>
</dbReference>
<sequence length="202" mass="21776">MKKLFLASVLVFGIATGLLAQSNFGIRGGLSLASEYSRENNRSATTKIAPSFHLTGYYDAQISQGFSIQPGLSLQGKGGRYDVNSESFTDRLLYLEVPVNFLGRIQAGNGDLFFGGGPYIAYGLSARVTSRGDSRRVDFGQGPHQLKRFDAGLGFLAGYRFLNGLVLSISSSAGVLNIGNTDGTKFLNRVTSFSVGYEFGRR</sequence>
<proteinExistence type="predicted"/>
<comment type="caution">
    <text evidence="2">The sequence shown here is derived from an EMBL/GenBank/DDBJ whole genome shotgun (WGS) entry which is preliminary data.</text>
</comment>
<dbReference type="eggNOG" id="COG3637">
    <property type="taxonomic scope" value="Bacteria"/>
</dbReference>
<protein>
    <recommendedName>
        <fullName evidence="1">Outer membrane protein beta-barrel domain-containing protein</fullName>
    </recommendedName>
</protein>
<evidence type="ECO:0000313" key="2">
    <source>
        <dbReference type="EMBL" id="KGE15939.1"/>
    </source>
</evidence>
<dbReference type="STRING" id="1229276.DI53_0288"/>
<reference evidence="2 3" key="2">
    <citation type="journal article" date="2015" name="PLoS ONE">
        <title>Whole-Genome Optical Mapping and Finished Genome Sequence of Sphingobacterium deserti sp. nov., a New Species Isolated from the Western Desert of China.</title>
        <authorList>
            <person name="Teng C."/>
            <person name="Zhou Z."/>
            <person name="Molnar I."/>
            <person name="Li X."/>
            <person name="Tang R."/>
            <person name="Chen M."/>
            <person name="Wang L."/>
            <person name="Su S."/>
            <person name="Zhang W."/>
            <person name="Lin M."/>
        </authorList>
    </citation>
    <scope>NUCLEOTIDE SEQUENCE [LARGE SCALE GENOMIC DNA]</scope>
    <source>
        <strain evidence="3">ACCC05744</strain>
    </source>
</reference>
<feature type="domain" description="Outer membrane protein beta-barrel" evidence="1">
    <location>
        <begin position="20"/>
        <end position="176"/>
    </location>
</feature>
<dbReference type="InterPro" id="IPR025665">
    <property type="entry name" value="Beta-barrel_OMP_2"/>
</dbReference>
<name>A0A0B8TAM7_9SPHI</name>
<evidence type="ECO:0000259" key="1">
    <source>
        <dbReference type="Pfam" id="PF13568"/>
    </source>
</evidence>
<dbReference type="RefSeq" id="WP_052071945.1">
    <property type="nucleotide sequence ID" value="NZ_JJMU01000003.1"/>
</dbReference>
<dbReference type="Proteomes" id="UP000031802">
    <property type="component" value="Unassembled WGS sequence"/>
</dbReference>
<gene>
    <name evidence="2" type="ORF">DI53_0288</name>
</gene>
<dbReference type="OrthoDB" id="1150878at2"/>
<reference evidence="3" key="1">
    <citation type="submission" date="2014-04" db="EMBL/GenBank/DDBJ databases">
        <title>Whole-Genome optical mapping and complete genome sequence of Sphingobacterium deserti sp. nov., a new spaces isolated from desert in the west of China.</title>
        <authorList>
            <person name="Teng C."/>
            <person name="Zhou Z."/>
            <person name="Li X."/>
            <person name="Chen M."/>
            <person name="Lin M."/>
            <person name="Wang L."/>
            <person name="Su S."/>
            <person name="Zhang C."/>
            <person name="Zhang W."/>
        </authorList>
    </citation>
    <scope>NUCLEOTIDE SEQUENCE [LARGE SCALE GENOMIC DNA]</scope>
    <source>
        <strain evidence="3">ACCC05744</strain>
    </source>
</reference>
<dbReference type="PATRIC" id="fig|1229276.3.peg.297"/>
<evidence type="ECO:0000313" key="3">
    <source>
        <dbReference type="Proteomes" id="UP000031802"/>
    </source>
</evidence>
<dbReference type="AlphaFoldDB" id="A0A0B8TAM7"/>
<accession>A0A0B8TAM7</accession>